<name>A0A0D1J1I8_9MYCO</name>
<evidence type="ECO:0000259" key="1">
    <source>
        <dbReference type="Pfam" id="PF02470"/>
    </source>
</evidence>
<dbReference type="InterPro" id="IPR024516">
    <property type="entry name" value="Mce_C"/>
</dbReference>
<dbReference type="GO" id="GO:0005576">
    <property type="term" value="C:extracellular region"/>
    <property type="evidence" value="ECO:0007669"/>
    <property type="project" value="TreeGrafter"/>
</dbReference>
<evidence type="ECO:0000259" key="2">
    <source>
        <dbReference type="Pfam" id="PF11887"/>
    </source>
</evidence>
<dbReference type="PANTHER" id="PTHR33371:SF17">
    <property type="entry name" value="MCE-FAMILY PROTEIN MCE1B"/>
    <property type="match status" value="1"/>
</dbReference>
<dbReference type="InterPro" id="IPR052336">
    <property type="entry name" value="MlaD_Phospholipid_Transporter"/>
</dbReference>
<dbReference type="GO" id="GO:0051701">
    <property type="term" value="P:biological process involved in interaction with host"/>
    <property type="evidence" value="ECO:0007669"/>
    <property type="project" value="TreeGrafter"/>
</dbReference>
<dbReference type="InterPro" id="IPR005693">
    <property type="entry name" value="Mce"/>
</dbReference>
<organism evidence="3 4">
    <name type="scientific">Mycolicibacterium llatzerense</name>
    <dbReference type="NCBI Taxonomy" id="280871"/>
    <lineage>
        <taxon>Bacteria</taxon>
        <taxon>Bacillati</taxon>
        <taxon>Actinomycetota</taxon>
        <taxon>Actinomycetes</taxon>
        <taxon>Mycobacteriales</taxon>
        <taxon>Mycobacteriaceae</taxon>
        <taxon>Mycolicibacterium</taxon>
    </lineage>
</organism>
<dbReference type="Proteomes" id="UP000032221">
    <property type="component" value="Unassembled WGS sequence"/>
</dbReference>
<protein>
    <submittedName>
        <fullName evidence="3">Mammalian cell entry protein</fullName>
    </submittedName>
</protein>
<dbReference type="Pfam" id="PF11887">
    <property type="entry name" value="Mce4_CUP1"/>
    <property type="match status" value="1"/>
</dbReference>
<dbReference type="STRING" id="280871.TL10_18725"/>
<evidence type="ECO:0000313" key="4">
    <source>
        <dbReference type="Proteomes" id="UP000032221"/>
    </source>
</evidence>
<dbReference type="PANTHER" id="PTHR33371">
    <property type="entry name" value="INTERMEMBRANE PHOSPHOLIPID TRANSPORT SYSTEM BINDING PROTEIN MLAD-RELATED"/>
    <property type="match status" value="1"/>
</dbReference>
<accession>A0A0D1J1I8</accession>
<feature type="domain" description="Mammalian cell entry C-terminal" evidence="2">
    <location>
        <begin position="115"/>
        <end position="329"/>
    </location>
</feature>
<dbReference type="EMBL" id="JXST01000027">
    <property type="protein sequence ID" value="KIU15423.1"/>
    <property type="molecule type" value="Genomic_DNA"/>
</dbReference>
<evidence type="ECO:0000313" key="3">
    <source>
        <dbReference type="EMBL" id="KIU15423.1"/>
    </source>
</evidence>
<comment type="caution">
    <text evidence="3">The sequence shown here is derived from an EMBL/GenBank/DDBJ whole genome shotgun (WGS) entry which is preliminary data.</text>
</comment>
<reference evidence="3 4" key="1">
    <citation type="submission" date="2015-01" db="EMBL/GenBank/DDBJ databases">
        <title>Genome sequence of Mycobacterium llatzerense and Mycobacterium immunogenum recovered from brain abscess.</title>
        <authorList>
            <person name="Greninger A.L."/>
            <person name="Langelier C."/>
            <person name="Cunningham G."/>
            <person name="Chiu C.Y."/>
            <person name="Miller S."/>
        </authorList>
    </citation>
    <scope>NUCLEOTIDE SEQUENCE [LARGE SCALE GENOMIC DNA]</scope>
    <source>
        <strain evidence="3 4">CLUC14</strain>
    </source>
</reference>
<dbReference type="NCBIfam" id="TIGR00996">
    <property type="entry name" value="Mtu_fam_mce"/>
    <property type="match status" value="1"/>
</dbReference>
<dbReference type="InterPro" id="IPR003399">
    <property type="entry name" value="Mce/MlaD"/>
</dbReference>
<proteinExistence type="predicted"/>
<feature type="domain" description="Mce/MlaD" evidence="1">
    <location>
        <begin position="34"/>
        <end position="108"/>
    </location>
</feature>
<dbReference type="RefSeq" id="WP_043399600.1">
    <property type="nucleotide sequence ID" value="NZ_JXST01000027.1"/>
</dbReference>
<dbReference type="Pfam" id="PF02470">
    <property type="entry name" value="MlaD"/>
    <property type="match status" value="1"/>
</dbReference>
<keyword evidence="4" id="KW-1185">Reference proteome</keyword>
<dbReference type="PATRIC" id="fig|280871.6.peg.3876"/>
<gene>
    <name evidence="3" type="ORF">TL10_18725</name>
</gene>
<dbReference type="AlphaFoldDB" id="A0A0D1J1I8"/>
<sequence length="342" mass="36145">MSLTAAKVTVFTVVMLLVAAALVVVFGQLRFGEGEQYHAEFVDASRLKAGQDVRMAGLPVGKVDHVSLNTDNTVDVLFSVDSRYRLYTSTRAVIRYLNLTGDRYLELAFAAGDLHELAAGATIPLSNTQPAVDLDALLGGLRPVLKGLDGNKINAISAAVIDLLQGQGGAVSQLLSTTGSFTQSLSGRDQLVGDVIGNLNASLGTVDEKGLQFGRSVDELQQLLTGLAQGRDPIAGAIPPLAASSQELTQMLESGRRPVQGVLENVRPFAQRAYERRADINATIDPLAENYLRLNSLGAYGAFFNIFFCSSKIKISGPAGSDIIIPIGGAPDPSKGRCSENG</sequence>
<dbReference type="OrthoDB" id="338143at2"/>